<proteinExistence type="predicted"/>
<dbReference type="InParanoid" id="A0A409X0N6"/>
<organism evidence="1 2">
    <name type="scientific">Gymnopilus dilepis</name>
    <dbReference type="NCBI Taxonomy" id="231916"/>
    <lineage>
        <taxon>Eukaryota</taxon>
        <taxon>Fungi</taxon>
        <taxon>Dikarya</taxon>
        <taxon>Basidiomycota</taxon>
        <taxon>Agaricomycotina</taxon>
        <taxon>Agaricomycetes</taxon>
        <taxon>Agaricomycetidae</taxon>
        <taxon>Agaricales</taxon>
        <taxon>Agaricineae</taxon>
        <taxon>Hymenogastraceae</taxon>
        <taxon>Gymnopilus</taxon>
    </lineage>
</organism>
<name>A0A409X0N6_9AGAR</name>
<gene>
    <name evidence="1" type="ORF">CVT26_007082</name>
</gene>
<reference evidence="1 2" key="1">
    <citation type="journal article" date="2018" name="Evol. Lett.">
        <title>Horizontal gene cluster transfer increased hallucinogenic mushroom diversity.</title>
        <authorList>
            <person name="Reynolds H.T."/>
            <person name="Vijayakumar V."/>
            <person name="Gluck-Thaler E."/>
            <person name="Korotkin H.B."/>
            <person name="Matheny P.B."/>
            <person name="Slot J.C."/>
        </authorList>
    </citation>
    <scope>NUCLEOTIDE SEQUENCE [LARGE SCALE GENOMIC DNA]</scope>
    <source>
        <strain evidence="1 2">SRW20</strain>
    </source>
</reference>
<comment type="caution">
    <text evidence="1">The sequence shown here is derived from an EMBL/GenBank/DDBJ whole genome shotgun (WGS) entry which is preliminary data.</text>
</comment>
<dbReference type="AlphaFoldDB" id="A0A409X0N6"/>
<evidence type="ECO:0000313" key="2">
    <source>
        <dbReference type="Proteomes" id="UP000284706"/>
    </source>
</evidence>
<keyword evidence="2" id="KW-1185">Reference proteome</keyword>
<accession>A0A409X0N6</accession>
<dbReference type="EMBL" id="NHYE01004485">
    <property type="protein sequence ID" value="PPQ84348.1"/>
    <property type="molecule type" value="Genomic_DNA"/>
</dbReference>
<protein>
    <submittedName>
        <fullName evidence="1">Uncharacterized protein</fullName>
    </submittedName>
</protein>
<evidence type="ECO:0000313" key="1">
    <source>
        <dbReference type="EMBL" id="PPQ84348.1"/>
    </source>
</evidence>
<sequence length="170" mass="19094">MYVIQAPGLPSKKTQLTLVREVCTKVGDYLTQFWNIVKDKIKASLVKDSDHANIADLADSLKGKFPIQLTIQHYIHFVFLVHCCCAHCACCFSLICQHWAVSKFSDVSKSEFCIIVNCTMDSIALEGKTLSDLSFAEGQICHLEGLKAVGLASIWEMRLSLHKIIELLYR</sequence>
<dbReference type="Proteomes" id="UP000284706">
    <property type="component" value="Unassembled WGS sequence"/>
</dbReference>